<dbReference type="GO" id="GO:0045046">
    <property type="term" value="P:protein import into peroxisome membrane"/>
    <property type="evidence" value="ECO:0007669"/>
    <property type="project" value="TreeGrafter"/>
</dbReference>
<dbReference type="AlphaFoldDB" id="A0A401TZX0"/>
<dbReference type="EMBL" id="BEZZ01238288">
    <property type="protein sequence ID" value="GCC48183.1"/>
    <property type="molecule type" value="Genomic_DNA"/>
</dbReference>
<dbReference type="OrthoDB" id="21292at2759"/>
<dbReference type="PANTHER" id="PTHR12774:SF2">
    <property type="entry name" value="PEROXISOMAL BIOGENESIS FACTOR 19"/>
    <property type="match status" value="1"/>
</dbReference>
<reference evidence="1 2" key="1">
    <citation type="journal article" date="2018" name="Nat. Ecol. Evol.">
        <title>Shark genomes provide insights into elasmobranch evolution and the origin of vertebrates.</title>
        <authorList>
            <person name="Hara Y"/>
            <person name="Yamaguchi K"/>
            <person name="Onimaru K"/>
            <person name="Kadota M"/>
            <person name="Koyanagi M"/>
            <person name="Keeley SD"/>
            <person name="Tatsumi K"/>
            <person name="Tanaka K"/>
            <person name="Motone F"/>
            <person name="Kageyama Y"/>
            <person name="Nozu R"/>
            <person name="Adachi N"/>
            <person name="Nishimura O"/>
            <person name="Nakagawa R"/>
            <person name="Tanegashima C"/>
            <person name="Kiyatake I"/>
            <person name="Matsumoto R"/>
            <person name="Murakumo K"/>
            <person name="Nishida K"/>
            <person name="Terakita A"/>
            <person name="Kuratani S"/>
            <person name="Sato K"/>
            <person name="Hyodo S Kuraku.S."/>
        </authorList>
    </citation>
    <scope>NUCLEOTIDE SEQUENCE [LARGE SCALE GENOMIC DNA]</scope>
</reference>
<comment type="caution">
    <text evidence="1">The sequence shown here is derived from an EMBL/GenBank/DDBJ whole genome shotgun (WGS) entry which is preliminary data.</text>
</comment>
<protein>
    <submittedName>
        <fullName evidence="1">Uncharacterized protein</fullName>
    </submittedName>
</protein>
<sequence>MGESLFAAQDRFFDELFDSELAAEATKEFDKAMQELAEQEPQLVEQFHKLSEIAGKVGTDPTSNQEFSSCLQQTLSGLAKNASGLQ</sequence>
<keyword evidence="2" id="KW-1185">Reference proteome</keyword>
<dbReference type="GO" id="GO:0005778">
    <property type="term" value="C:peroxisomal membrane"/>
    <property type="evidence" value="ECO:0007669"/>
    <property type="project" value="TreeGrafter"/>
</dbReference>
<accession>A0A401TZX0</accession>
<evidence type="ECO:0000313" key="2">
    <source>
        <dbReference type="Proteomes" id="UP000287033"/>
    </source>
</evidence>
<dbReference type="InterPro" id="IPR006708">
    <property type="entry name" value="Pex19"/>
</dbReference>
<dbReference type="GO" id="GO:0033328">
    <property type="term" value="F:peroxisome membrane targeting sequence binding"/>
    <property type="evidence" value="ECO:0007669"/>
    <property type="project" value="TreeGrafter"/>
</dbReference>
<dbReference type="PANTHER" id="PTHR12774">
    <property type="entry name" value="PEROXISOMAL BIOGENESIS FACTOR 19"/>
    <property type="match status" value="1"/>
</dbReference>
<gene>
    <name evidence="1" type="ORF">chiPu_0032500</name>
</gene>
<evidence type="ECO:0000313" key="1">
    <source>
        <dbReference type="EMBL" id="GCC48183.1"/>
    </source>
</evidence>
<organism evidence="1 2">
    <name type="scientific">Chiloscyllium punctatum</name>
    <name type="common">Brownbanded bambooshark</name>
    <name type="synonym">Hemiscyllium punctatum</name>
    <dbReference type="NCBI Taxonomy" id="137246"/>
    <lineage>
        <taxon>Eukaryota</taxon>
        <taxon>Metazoa</taxon>
        <taxon>Chordata</taxon>
        <taxon>Craniata</taxon>
        <taxon>Vertebrata</taxon>
        <taxon>Chondrichthyes</taxon>
        <taxon>Elasmobranchii</taxon>
        <taxon>Galeomorphii</taxon>
        <taxon>Galeoidea</taxon>
        <taxon>Orectolobiformes</taxon>
        <taxon>Hemiscylliidae</taxon>
        <taxon>Chiloscyllium</taxon>
    </lineage>
</organism>
<dbReference type="Pfam" id="PF04614">
    <property type="entry name" value="Pex19"/>
    <property type="match status" value="1"/>
</dbReference>
<name>A0A401TZX0_CHIPU</name>
<dbReference type="Proteomes" id="UP000287033">
    <property type="component" value="Unassembled WGS sequence"/>
</dbReference>
<dbReference type="STRING" id="137246.A0A401TZX0"/>
<proteinExistence type="predicted"/>
<feature type="non-terminal residue" evidence="1">
    <location>
        <position position="86"/>
    </location>
</feature>